<dbReference type="EMBL" id="HBFS01003432">
    <property type="protein sequence ID" value="CAD8909172.1"/>
    <property type="molecule type" value="Transcribed_RNA"/>
</dbReference>
<dbReference type="Pfam" id="PF13410">
    <property type="entry name" value="GST_C_2"/>
    <property type="match status" value="1"/>
</dbReference>
<evidence type="ECO:0000313" key="4">
    <source>
        <dbReference type="EMBL" id="CAD8909172.1"/>
    </source>
</evidence>
<organism evidence="4">
    <name type="scientific">Bicosoecida sp. CB-2014</name>
    <dbReference type="NCBI Taxonomy" id="1486930"/>
    <lineage>
        <taxon>Eukaryota</taxon>
        <taxon>Sar</taxon>
        <taxon>Stramenopiles</taxon>
        <taxon>Bigyra</taxon>
        <taxon>Opalozoa</taxon>
        <taxon>Bicosoecida</taxon>
    </lineage>
</organism>
<dbReference type="PANTHER" id="PTHR32419:SF6">
    <property type="entry name" value="GLUTATHIONE S-TRANSFERASE OMEGA-LIKE 1-RELATED"/>
    <property type="match status" value="1"/>
</dbReference>
<reference evidence="4" key="1">
    <citation type="submission" date="2021-01" db="EMBL/GenBank/DDBJ databases">
        <authorList>
            <person name="Corre E."/>
            <person name="Pelletier E."/>
            <person name="Niang G."/>
            <person name="Scheremetjew M."/>
            <person name="Finn R."/>
            <person name="Kale V."/>
            <person name="Holt S."/>
            <person name="Cochrane G."/>
            <person name="Meng A."/>
            <person name="Brown T."/>
            <person name="Cohen L."/>
        </authorList>
    </citation>
    <scope>NUCLEOTIDE SEQUENCE</scope>
    <source>
        <strain evidence="4">Ms1</strain>
    </source>
</reference>
<proteinExistence type="predicted"/>
<dbReference type="GO" id="GO:0005737">
    <property type="term" value="C:cytoplasm"/>
    <property type="evidence" value="ECO:0007669"/>
    <property type="project" value="TreeGrafter"/>
</dbReference>
<feature type="site" description="Lowers pKa of active site Cys" evidence="3">
    <location>
        <position position="317"/>
    </location>
</feature>
<evidence type="ECO:0000256" key="2">
    <source>
        <dbReference type="PIRSR" id="PIRSR015753-2"/>
    </source>
</evidence>
<feature type="site" description="Lowers pKa of active site Cys" evidence="3">
    <location>
        <position position="269"/>
    </location>
</feature>
<evidence type="ECO:0000256" key="3">
    <source>
        <dbReference type="PIRSR" id="PIRSR015753-3"/>
    </source>
</evidence>
<dbReference type="CDD" id="cd03190">
    <property type="entry name" value="GST_C_Omega_like"/>
    <property type="match status" value="1"/>
</dbReference>
<dbReference type="Gene3D" id="3.40.30.10">
    <property type="entry name" value="Glutaredoxin"/>
    <property type="match status" value="1"/>
</dbReference>
<feature type="binding site" evidence="2">
    <location>
        <begin position="163"/>
        <end position="164"/>
    </location>
    <ligand>
        <name>glutathione</name>
        <dbReference type="ChEBI" id="CHEBI:57925"/>
    </ligand>
</feature>
<sequence length="357" mass="39635">MASESKRPAGSDAAKHALTAETAKKGAWIRAPTKFHESISNDGSTPFPAAAGRYRLYHAPACPWANRCTAVIKLKGLGHVIEVVAVGDDLLELGNATPGAYRGWNFRADGSSDPDGWGFDHIDQLYEMAAPGFRKSYEAQGRAPYYSVPVLFDKETKKIVNNESAEIIVMLNSQFNAFATNPDLDLAPSDLADAMDAINDKVYPYINDGVYRSGFARAQEAYTDAVTKLFETLDWLEDILSRQRYTTGDRLTLADIRLWSTLVRFDMVYVTHFKCNIRRLHDYPNLWGFMLEITQLPTPDGGKLGDTVLPDHIKAHYYGSHRGINPFGIIPVGFEIDLAEPHGRDKKFPVAEESATA</sequence>
<dbReference type="SFLD" id="SFLDS00019">
    <property type="entry name" value="Glutathione_Transferase_(cytos"/>
    <property type="match status" value="1"/>
</dbReference>
<name>A0A7S1G4S3_9STRA</name>
<accession>A0A7S1G4S3</accession>
<feature type="binding site" evidence="2">
    <location>
        <position position="104"/>
    </location>
    <ligand>
        <name>glutathione</name>
        <dbReference type="ChEBI" id="CHEBI:57925"/>
    </ligand>
</feature>
<dbReference type="SUPFAM" id="SSF52833">
    <property type="entry name" value="Thioredoxin-like"/>
    <property type="match status" value="1"/>
</dbReference>
<feature type="active site" description="Proton donor/acceptor" evidence="1">
    <location>
        <position position="211"/>
    </location>
</feature>
<dbReference type="GO" id="GO:0004364">
    <property type="term" value="F:glutathione transferase activity"/>
    <property type="evidence" value="ECO:0007669"/>
    <property type="project" value="InterPro"/>
</dbReference>
<evidence type="ECO:0000256" key="1">
    <source>
        <dbReference type="PIRSR" id="PIRSR015753-1"/>
    </source>
</evidence>
<gene>
    <name evidence="4" type="ORF">BSP0115_LOCUS2376</name>
</gene>
<feature type="active site" description="Nucleophile" evidence="1">
    <location>
        <position position="62"/>
    </location>
</feature>
<dbReference type="Gene3D" id="1.20.1050.10">
    <property type="match status" value="1"/>
</dbReference>
<dbReference type="SUPFAM" id="SSF47616">
    <property type="entry name" value="GST C-terminal domain-like"/>
    <property type="match status" value="1"/>
</dbReference>
<dbReference type="InterPro" id="IPR036249">
    <property type="entry name" value="Thioredoxin-like_sf"/>
</dbReference>
<dbReference type="AlphaFoldDB" id="A0A7S1G4S3"/>
<evidence type="ECO:0008006" key="5">
    <source>
        <dbReference type="Google" id="ProtNLM"/>
    </source>
</evidence>
<dbReference type="InterPro" id="IPR047047">
    <property type="entry name" value="GST_Omega-like_C"/>
</dbReference>
<dbReference type="PANTHER" id="PTHR32419">
    <property type="entry name" value="GLUTATHIONYL-HYDROQUINONE REDUCTASE"/>
    <property type="match status" value="1"/>
</dbReference>
<dbReference type="SFLD" id="SFLDG01206">
    <property type="entry name" value="Xi.1"/>
    <property type="match status" value="1"/>
</dbReference>
<dbReference type="InterPro" id="IPR036282">
    <property type="entry name" value="Glutathione-S-Trfase_C_sf"/>
</dbReference>
<dbReference type="PIRSF" id="PIRSF015753">
    <property type="entry name" value="GST"/>
    <property type="match status" value="1"/>
</dbReference>
<dbReference type="InterPro" id="IPR040079">
    <property type="entry name" value="Glutathione_S-Trfase"/>
</dbReference>
<dbReference type="SFLD" id="SFLDG01148">
    <property type="entry name" value="Xi_(cytGST)"/>
    <property type="match status" value="1"/>
</dbReference>
<protein>
    <recommendedName>
        <fullName evidence="5">GST C-terminal domain-containing protein</fullName>
    </recommendedName>
</protein>
<dbReference type="InterPro" id="IPR016639">
    <property type="entry name" value="GST_Omega/GSH"/>
</dbReference>